<keyword evidence="5" id="KW-1185">Reference proteome</keyword>
<evidence type="ECO:0000256" key="2">
    <source>
        <dbReference type="SAM" id="MobiDB-lite"/>
    </source>
</evidence>
<dbReference type="Gene3D" id="4.10.60.10">
    <property type="entry name" value="Zinc finger, CCHC-type"/>
    <property type="match status" value="4"/>
</dbReference>
<dbReference type="GeneID" id="92374834"/>
<name>A0A1G4IAP0_TRYEQ</name>
<dbReference type="RefSeq" id="XP_067080316.1">
    <property type="nucleotide sequence ID" value="XM_067224215.1"/>
</dbReference>
<dbReference type="GO" id="GO:0008270">
    <property type="term" value="F:zinc ion binding"/>
    <property type="evidence" value="ECO:0007669"/>
    <property type="project" value="UniProtKB-KW"/>
</dbReference>
<protein>
    <submittedName>
        <fullName evidence="4">Nucleic acid binding protein, putative</fullName>
    </submittedName>
</protein>
<dbReference type="SUPFAM" id="SSF57756">
    <property type="entry name" value="Retrovirus zinc finger-like domains"/>
    <property type="match status" value="4"/>
</dbReference>
<evidence type="ECO:0000313" key="5">
    <source>
        <dbReference type="Proteomes" id="UP000195570"/>
    </source>
</evidence>
<comment type="caution">
    <text evidence="4">The sequence shown here is derived from an EMBL/GenBank/DDBJ whole genome shotgun (WGS) entry which is preliminary data.</text>
</comment>
<dbReference type="PANTHER" id="PTHR22639">
    <property type="entry name" value="GAG-RELATED PROTEIN"/>
    <property type="match status" value="1"/>
</dbReference>
<dbReference type="InterPro" id="IPR042509">
    <property type="entry name" value="ZCCHC3"/>
</dbReference>
<dbReference type="GO" id="GO:0003723">
    <property type="term" value="F:RNA binding"/>
    <property type="evidence" value="ECO:0007669"/>
    <property type="project" value="InterPro"/>
</dbReference>
<evidence type="ECO:0000259" key="3">
    <source>
        <dbReference type="PROSITE" id="PS50158"/>
    </source>
</evidence>
<gene>
    <name evidence="4" type="ORF">TEOVI_000089400</name>
</gene>
<dbReference type="GO" id="GO:0002218">
    <property type="term" value="P:activation of innate immune response"/>
    <property type="evidence" value="ECO:0007669"/>
    <property type="project" value="InterPro"/>
</dbReference>
<organism evidence="4 5">
    <name type="scientific">Trypanosoma equiperdum</name>
    <dbReference type="NCBI Taxonomy" id="5694"/>
    <lineage>
        <taxon>Eukaryota</taxon>
        <taxon>Discoba</taxon>
        <taxon>Euglenozoa</taxon>
        <taxon>Kinetoplastea</taxon>
        <taxon>Metakinetoplastina</taxon>
        <taxon>Trypanosomatida</taxon>
        <taxon>Trypanosomatidae</taxon>
        <taxon>Trypanosoma</taxon>
    </lineage>
</organism>
<feature type="domain" description="CCHC-type" evidence="3">
    <location>
        <begin position="164"/>
        <end position="179"/>
    </location>
</feature>
<dbReference type="PROSITE" id="PS50158">
    <property type="entry name" value="ZF_CCHC"/>
    <property type="match status" value="4"/>
</dbReference>
<dbReference type="SMART" id="SM00343">
    <property type="entry name" value="ZnF_C2HC"/>
    <property type="match status" value="8"/>
</dbReference>
<accession>A0A1G4IAP0</accession>
<dbReference type="InterPro" id="IPR001878">
    <property type="entry name" value="Znf_CCHC"/>
</dbReference>
<dbReference type="PANTHER" id="PTHR22639:SF3">
    <property type="entry name" value="ZINC FINGER CCHC DOMAIN-CONTAINING PROTEIN 3"/>
    <property type="match status" value="1"/>
</dbReference>
<sequence length="516" mass="56607">MSEAIEGGPTSACGGRTGREQIHQANSLVRCSICGNVGHDKVACLSARKRPRTEEEEEALPSVCRSCGSSRHAEASCPLRMKSMECFQCHQKGHLLPMCPQTRCYNCGNYGHSSQRCLSRPLCYHCSSTGHRSTDCPLREKGRVCYRCKKPGHDMAGCSLSALCFTCNGEGHMSAQCPQISCNRCNAKGHVAAQCPQASGNRSNVKGNVVVACSKFPSVASGGSIPTVDWKRNFPTSAASGDENVVNDWSPDREEDGVDATPHAATVVSGRREIIPPFVASGAKRDGKVAVIVDGGYFERLLKGHEFRDEEQYKRCVEALRYVLDFIGEIFQKTSVAFWFDTDPSAFADYVENSMSLIHREKAFRGNSLRKRVLLDEMNGGRKLSNVVARLVGRMKRQKGYTGDGPGYVWVQTGVDVAIATCVIETFLRRQFDQVVLLCGDSDVYPAVSFCQEQRRTLQTADGPNPVRVCGTSSSISQLYGQDQDLCDFLPQILLDAPSHTEGNRTVDFPTHSVFQ</sequence>
<feature type="domain" description="CCHC-type" evidence="3">
    <location>
        <begin position="123"/>
        <end position="137"/>
    </location>
</feature>
<dbReference type="Pfam" id="PF00098">
    <property type="entry name" value="zf-CCHC"/>
    <property type="match status" value="3"/>
</dbReference>
<dbReference type="AlphaFoldDB" id="A0A1G4IAP0"/>
<evidence type="ECO:0000256" key="1">
    <source>
        <dbReference type="PROSITE-ProRule" id="PRU00047"/>
    </source>
</evidence>
<keyword evidence="1" id="KW-0862">Zinc</keyword>
<dbReference type="VEuPathDB" id="TriTrypDB:TEOVI_000089400"/>
<reference evidence="4" key="1">
    <citation type="submission" date="2016-09" db="EMBL/GenBank/DDBJ databases">
        <authorList>
            <person name="Hebert L."/>
            <person name="Moumen B."/>
        </authorList>
    </citation>
    <scope>NUCLEOTIDE SEQUENCE [LARGE SCALE GENOMIC DNA]</scope>
    <source>
        <strain evidence="4">OVI</strain>
    </source>
</reference>
<feature type="domain" description="CCHC-type" evidence="3">
    <location>
        <begin position="103"/>
        <end position="117"/>
    </location>
</feature>
<evidence type="ECO:0000313" key="4">
    <source>
        <dbReference type="EMBL" id="SCU69328.1"/>
    </source>
</evidence>
<dbReference type="Proteomes" id="UP000195570">
    <property type="component" value="Unassembled WGS sequence"/>
</dbReference>
<feature type="domain" description="CCHC-type" evidence="3">
    <location>
        <begin position="182"/>
        <end position="197"/>
    </location>
</feature>
<dbReference type="GO" id="GO:0003690">
    <property type="term" value="F:double-stranded DNA binding"/>
    <property type="evidence" value="ECO:0007669"/>
    <property type="project" value="InterPro"/>
</dbReference>
<keyword evidence="1" id="KW-0479">Metal-binding</keyword>
<proteinExistence type="predicted"/>
<feature type="region of interest" description="Disordered" evidence="2">
    <location>
        <begin position="239"/>
        <end position="259"/>
    </location>
</feature>
<dbReference type="EMBL" id="CZPT02001192">
    <property type="protein sequence ID" value="SCU69328.1"/>
    <property type="molecule type" value="Genomic_DNA"/>
</dbReference>
<dbReference type="InterPro" id="IPR036875">
    <property type="entry name" value="Znf_CCHC_sf"/>
</dbReference>
<keyword evidence="1" id="KW-0863">Zinc-finger</keyword>
<dbReference type="Gene3D" id="3.40.50.1010">
    <property type="entry name" value="5'-nuclease"/>
    <property type="match status" value="1"/>
</dbReference>
<dbReference type="CDD" id="cd18722">
    <property type="entry name" value="PIN_NicB-like"/>
    <property type="match status" value="1"/>
</dbReference>